<dbReference type="PROSITE" id="PS50011">
    <property type="entry name" value="PROTEIN_KINASE_DOM"/>
    <property type="match status" value="1"/>
</dbReference>
<evidence type="ECO:0000256" key="1">
    <source>
        <dbReference type="ARBA" id="ARBA00004123"/>
    </source>
</evidence>
<dbReference type="PANTHER" id="PTHR24056">
    <property type="entry name" value="CELL DIVISION PROTEIN KINASE"/>
    <property type="match status" value="1"/>
</dbReference>
<evidence type="ECO:0000256" key="10">
    <source>
        <dbReference type="ARBA" id="ARBA00023242"/>
    </source>
</evidence>
<evidence type="ECO:0000256" key="7">
    <source>
        <dbReference type="ARBA" id="ARBA00022840"/>
    </source>
</evidence>
<dbReference type="InterPro" id="IPR008271">
    <property type="entry name" value="Ser/Thr_kinase_AS"/>
</dbReference>
<dbReference type="EMBL" id="REGN01012272">
    <property type="protein sequence ID" value="RMZ96362.1"/>
    <property type="molecule type" value="Genomic_DNA"/>
</dbReference>
<comment type="subcellular location">
    <subcellularLocation>
        <location evidence="1">Nucleus</location>
    </subcellularLocation>
</comment>
<name>A0A3M7PBD5_BRAPC</name>
<feature type="domain" description="Protein kinase" evidence="14">
    <location>
        <begin position="105"/>
        <end position="389"/>
    </location>
</feature>
<evidence type="ECO:0000256" key="12">
    <source>
        <dbReference type="RuleBase" id="RU000304"/>
    </source>
</evidence>
<dbReference type="GO" id="GO:0004693">
    <property type="term" value="F:cyclin-dependent protein serine/threonine kinase activity"/>
    <property type="evidence" value="ECO:0007669"/>
    <property type="project" value="TreeGrafter"/>
</dbReference>
<dbReference type="PROSITE" id="PS00107">
    <property type="entry name" value="PROTEIN_KINASE_ATP"/>
    <property type="match status" value="1"/>
</dbReference>
<evidence type="ECO:0000256" key="4">
    <source>
        <dbReference type="ARBA" id="ARBA00022679"/>
    </source>
</evidence>
<comment type="similarity">
    <text evidence="2">Belongs to the protein kinase superfamily. CMGC Ser/Thr protein kinase family. CDC2/CDKX subfamily.</text>
</comment>
<protein>
    <submittedName>
        <fullName evidence="15">Cyclin-dependent kinase 9</fullName>
    </submittedName>
</protein>
<dbReference type="GO" id="GO:0008353">
    <property type="term" value="F:RNA polymerase II CTD heptapeptide repeat kinase activity"/>
    <property type="evidence" value="ECO:0007669"/>
    <property type="project" value="TreeGrafter"/>
</dbReference>
<dbReference type="Gene3D" id="3.30.200.20">
    <property type="entry name" value="Phosphorylase Kinase, domain 1"/>
    <property type="match status" value="1"/>
</dbReference>
<keyword evidence="7 11" id="KW-0067">ATP-binding</keyword>
<evidence type="ECO:0000256" key="5">
    <source>
        <dbReference type="ARBA" id="ARBA00022741"/>
    </source>
</evidence>
<dbReference type="FunFam" id="3.30.200.20:FF:000227">
    <property type="entry name" value="Cyclin-dependent kinase 9"/>
    <property type="match status" value="1"/>
</dbReference>
<keyword evidence="3 12" id="KW-0723">Serine/threonine-protein kinase</keyword>
<feature type="binding site" evidence="11">
    <location>
        <position position="134"/>
    </location>
    <ligand>
        <name>ATP</name>
        <dbReference type="ChEBI" id="CHEBI:30616"/>
    </ligand>
</feature>
<evidence type="ECO:0000256" key="11">
    <source>
        <dbReference type="PROSITE-ProRule" id="PRU10141"/>
    </source>
</evidence>
<comment type="caution">
    <text evidence="15">The sequence shown here is derived from an EMBL/GenBank/DDBJ whole genome shotgun (WGS) entry which is preliminary data.</text>
</comment>
<keyword evidence="8" id="KW-0805">Transcription regulation</keyword>
<proteinExistence type="inferred from homology"/>
<dbReference type="PROSITE" id="PS00108">
    <property type="entry name" value="PROTEIN_KINASE_ST"/>
    <property type="match status" value="1"/>
</dbReference>
<dbReference type="InterPro" id="IPR050108">
    <property type="entry name" value="CDK"/>
</dbReference>
<evidence type="ECO:0000313" key="16">
    <source>
        <dbReference type="Proteomes" id="UP000276133"/>
    </source>
</evidence>
<evidence type="ECO:0000256" key="6">
    <source>
        <dbReference type="ARBA" id="ARBA00022777"/>
    </source>
</evidence>
<dbReference type="FunFam" id="1.10.510.10:FF:000203">
    <property type="entry name" value="Cyclin-dependent kinase 9"/>
    <property type="match status" value="1"/>
</dbReference>
<sequence>MVNLEPEMSRNYPPGPSPANMGPNPGQHNAPMHPNRAHPSNHHSSRNMQRPGPAHHPGHHQPHGQRPAQPNRGAGHAQEQPLSDHFDCKVLESAHYPFCPDHSKYEHIAKIGQGTFGEVHKAKVRGTAQIVALKKVLTENEKEGFPITALREIKILQVLKHENIVRLIEICTTKASADNKFKSEFYLVFEFCEHDLAGLLSNAKVKFALSEQKKIMQQLLNGLYYIHKNFILHRDMKTANILVTKEGKLKLADFGLARAVAQTNSSAKYTNRVVTLWYRSPELLLGEKCYNKAIDMWGAGCIMAELWTKEPILKGSTEQHQLELIQNLCGPITTEVWPEVDKLELFNKIVQRAEQKRKVKERLGNYIKDANGLDLLDKLLTLDPKKRID</sequence>
<dbReference type="AlphaFoldDB" id="A0A3M7PBD5"/>
<dbReference type="Pfam" id="PF00069">
    <property type="entry name" value="Pkinase"/>
    <property type="match status" value="1"/>
</dbReference>
<dbReference type="Proteomes" id="UP000276133">
    <property type="component" value="Unassembled WGS sequence"/>
</dbReference>
<dbReference type="Gene3D" id="1.10.510.10">
    <property type="entry name" value="Transferase(Phosphotransferase) domain 1"/>
    <property type="match status" value="1"/>
</dbReference>
<evidence type="ECO:0000256" key="9">
    <source>
        <dbReference type="ARBA" id="ARBA00023163"/>
    </source>
</evidence>
<keyword evidence="4" id="KW-0808">Transferase</keyword>
<dbReference type="SMART" id="SM00220">
    <property type="entry name" value="S_TKc"/>
    <property type="match status" value="1"/>
</dbReference>
<keyword evidence="6 15" id="KW-0418">Kinase</keyword>
<keyword evidence="16" id="KW-1185">Reference proteome</keyword>
<evidence type="ECO:0000259" key="14">
    <source>
        <dbReference type="PROSITE" id="PS50011"/>
    </source>
</evidence>
<dbReference type="InterPro" id="IPR000719">
    <property type="entry name" value="Prot_kinase_dom"/>
</dbReference>
<evidence type="ECO:0000256" key="3">
    <source>
        <dbReference type="ARBA" id="ARBA00022527"/>
    </source>
</evidence>
<organism evidence="15 16">
    <name type="scientific">Brachionus plicatilis</name>
    <name type="common">Marine rotifer</name>
    <name type="synonym">Brachionus muelleri</name>
    <dbReference type="NCBI Taxonomy" id="10195"/>
    <lineage>
        <taxon>Eukaryota</taxon>
        <taxon>Metazoa</taxon>
        <taxon>Spiralia</taxon>
        <taxon>Gnathifera</taxon>
        <taxon>Rotifera</taxon>
        <taxon>Eurotatoria</taxon>
        <taxon>Monogononta</taxon>
        <taxon>Pseudotrocha</taxon>
        <taxon>Ploima</taxon>
        <taxon>Brachionidae</taxon>
        <taxon>Brachionus</taxon>
    </lineage>
</organism>
<dbReference type="SUPFAM" id="SSF56112">
    <property type="entry name" value="Protein kinase-like (PK-like)"/>
    <property type="match status" value="1"/>
</dbReference>
<dbReference type="PANTHER" id="PTHR24056:SF233">
    <property type="entry name" value="CYCLIN-DEPENDENT KINASE 9"/>
    <property type="match status" value="1"/>
</dbReference>
<feature type="non-terminal residue" evidence="15">
    <location>
        <position position="389"/>
    </location>
</feature>
<keyword evidence="10" id="KW-0539">Nucleus</keyword>
<feature type="compositionally biased region" description="Basic residues" evidence="13">
    <location>
        <begin position="35"/>
        <end position="45"/>
    </location>
</feature>
<keyword evidence="9" id="KW-0804">Transcription</keyword>
<feature type="region of interest" description="Disordered" evidence="13">
    <location>
        <begin position="1"/>
        <end position="80"/>
    </location>
</feature>
<dbReference type="GO" id="GO:0005634">
    <property type="term" value="C:nucleus"/>
    <property type="evidence" value="ECO:0007669"/>
    <property type="project" value="UniProtKB-SubCell"/>
</dbReference>
<dbReference type="STRING" id="10195.A0A3M7PBD5"/>
<dbReference type="OrthoDB" id="204883at2759"/>
<evidence type="ECO:0000256" key="13">
    <source>
        <dbReference type="SAM" id="MobiDB-lite"/>
    </source>
</evidence>
<gene>
    <name evidence="15" type="ORF">BpHYR1_042962</name>
</gene>
<evidence type="ECO:0000313" key="15">
    <source>
        <dbReference type="EMBL" id="RMZ96362.1"/>
    </source>
</evidence>
<dbReference type="GO" id="GO:0005524">
    <property type="term" value="F:ATP binding"/>
    <property type="evidence" value="ECO:0007669"/>
    <property type="project" value="UniProtKB-UniRule"/>
</dbReference>
<evidence type="ECO:0000256" key="2">
    <source>
        <dbReference type="ARBA" id="ARBA00006485"/>
    </source>
</evidence>
<evidence type="ECO:0000256" key="8">
    <source>
        <dbReference type="ARBA" id="ARBA00023015"/>
    </source>
</evidence>
<dbReference type="InterPro" id="IPR017441">
    <property type="entry name" value="Protein_kinase_ATP_BS"/>
</dbReference>
<keyword evidence="5 11" id="KW-0547">Nucleotide-binding</keyword>
<dbReference type="InterPro" id="IPR011009">
    <property type="entry name" value="Kinase-like_dom_sf"/>
</dbReference>
<reference evidence="15 16" key="1">
    <citation type="journal article" date="2018" name="Sci. Rep.">
        <title>Genomic signatures of local adaptation to the degree of environmental predictability in rotifers.</title>
        <authorList>
            <person name="Franch-Gras L."/>
            <person name="Hahn C."/>
            <person name="Garcia-Roger E.M."/>
            <person name="Carmona M.J."/>
            <person name="Serra M."/>
            <person name="Gomez A."/>
        </authorList>
    </citation>
    <scope>NUCLEOTIDE SEQUENCE [LARGE SCALE GENOMIC DNA]</scope>
    <source>
        <strain evidence="15">HYR1</strain>
    </source>
</reference>
<accession>A0A3M7PBD5</accession>